<dbReference type="Pfam" id="PF00903">
    <property type="entry name" value="Glyoxalase"/>
    <property type="match status" value="1"/>
</dbReference>
<dbReference type="PROSITE" id="PS51819">
    <property type="entry name" value="VOC"/>
    <property type="match status" value="1"/>
</dbReference>
<dbReference type="PANTHER" id="PTHR36503">
    <property type="entry name" value="BLR2520 PROTEIN"/>
    <property type="match status" value="1"/>
</dbReference>
<dbReference type="SUPFAM" id="SSF54593">
    <property type="entry name" value="Glyoxalase/Bleomycin resistance protein/Dihydroxybiphenyl dioxygenase"/>
    <property type="match status" value="1"/>
</dbReference>
<evidence type="ECO:0000313" key="3">
    <source>
        <dbReference type="Proteomes" id="UP001597365"/>
    </source>
</evidence>
<dbReference type="InterPro" id="IPR037523">
    <property type="entry name" value="VOC_core"/>
</dbReference>
<dbReference type="RefSeq" id="WP_380897918.1">
    <property type="nucleotide sequence ID" value="NZ_JBHUFU010000003.1"/>
</dbReference>
<organism evidence="2 3">
    <name type="scientific">Streptomyces desertarenae</name>
    <dbReference type="NCBI Taxonomy" id="2666184"/>
    <lineage>
        <taxon>Bacteria</taxon>
        <taxon>Bacillati</taxon>
        <taxon>Actinomycetota</taxon>
        <taxon>Actinomycetes</taxon>
        <taxon>Kitasatosporales</taxon>
        <taxon>Streptomycetaceae</taxon>
        <taxon>Streptomyces</taxon>
    </lineage>
</organism>
<dbReference type="InterPro" id="IPR029068">
    <property type="entry name" value="Glyas_Bleomycin-R_OHBP_Dase"/>
</dbReference>
<dbReference type="EMBL" id="JBHUFU010000003">
    <property type="protein sequence ID" value="MFD1829406.1"/>
    <property type="molecule type" value="Genomic_DNA"/>
</dbReference>
<proteinExistence type="predicted"/>
<reference evidence="3" key="1">
    <citation type="journal article" date="2019" name="Int. J. Syst. Evol. Microbiol.">
        <title>The Global Catalogue of Microorganisms (GCM) 10K type strain sequencing project: providing services to taxonomists for standard genome sequencing and annotation.</title>
        <authorList>
            <consortium name="The Broad Institute Genomics Platform"/>
            <consortium name="The Broad Institute Genome Sequencing Center for Infectious Disease"/>
            <person name="Wu L."/>
            <person name="Ma J."/>
        </authorList>
    </citation>
    <scope>NUCLEOTIDE SEQUENCE [LARGE SCALE GENOMIC DNA]</scope>
    <source>
        <strain evidence="3">CGMCC 4.7455</strain>
    </source>
</reference>
<sequence>MSRKIFVNLPVKDLKRSTRFFTALGLAFDPRFTDDNATCLVIDDGIYAMLLTEPFFGSFTPKEVVDATGGTETILALGVDSREEVDDLADRALASGGSPANEPMEEEAMYARSFQDPDGHLWEVVHMDPAALREQEAAPA</sequence>
<comment type="caution">
    <text evidence="2">The sequence shown here is derived from an EMBL/GenBank/DDBJ whole genome shotgun (WGS) entry which is preliminary data.</text>
</comment>
<feature type="domain" description="VOC" evidence="1">
    <location>
        <begin position="3"/>
        <end position="127"/>
    </location>
</feature>
<protein>
    <submittedName>
        <fullName evidence="2">VOC family protein</fullName>
    </submittedName>
</protein>
<evidence type="ECO:0000259" key="1">
    <source>
        <dbReference type="PROSITE" id="PS51819"/>
    </source>
</evidence>
<name>A0ABW4PFC5_9ACTN</name>
<gene>
    <name evidence="2" type="ORF">ACFSJS_06995</name>
</gene>
<accession>A0ABW4PFC5</accession>
<dbReference type="InterPro" id="IPR004360">
    <property type="entry name" value="Glyas_Fos-R_dOase_dom"/>
</dbReference>
<dbReference type="PANTHER" id="PTHR36503:SF2">
    <property type="entry name" value="BLR2408 PROTEIN"/>
    <property type="match status" value="1"/>
</dbReference>
<evidence type="ECO:0000313" key="2">
    <source>
        <dbReference type="EMBL" id="MFD1829406.1"/>
    </source>
</evidence>
<dbReference type="Proteomes" id="UP001597365">
    <property type="component" value="Unassembled WGS sequence"/>
</dbReference>
<keyword evidence="3" id="KW-1185">Reference proteome</keyword>
<dbReference type="Gene3D" id="3.10.180.10">
    <property type="entry name" value="2,3-Dihydroxybiphenyl 1,2-Dioxygenase, domain 1"/>
    <property type="match status" value="1"/>
</dbReference>